<dbReference type="InterPro" id="IPR001930">
    <property type="entry name" value="Peptidase_M1"/>
</dbReference>
<keyword evidence="14" id="KW-1015">Disulfide bond</keyword>
<keyword evidence="5 19" id="KW-0645">Protease</keyword>
<dbReference type="Pfam" id="PF11838">
    <property type="entry name" value="ERAP1_C"/>
    <property type="match status" value="1"/>
</dbReference>
<feature type="active site" description="Proton acceptor" evidence="16">
    <location>
        <position position="386"/>
    </location>
</feature>
<evidence type="ECO:0000256" key="8">
    <source>
        <dbReference type="ARBA" id="ARBA00022801"/>
    </source>
</evidence>
<dbReference type="GO" id="GO:0008237">
    <property type="term" value="F:metallopeptidase activity"/>
    <property type="evidence" value="ECO:0007669"/>
    <property type="project" value="UniProtKB-KW"/>
</dbReference>
<evidence type="ECO:0000256" key="19">
    <source>
        <dbReference type="RuleBase" id="RU364040"/>
    </source>
</evidence>
<evidence type="ECO:0000256" key="16">
    <source>
        <dbReference type="PIRSR" id="PIRSR634016-1"/>
    </source>
</evidence>
<comment type="cofactor">
    <cofactor evidence="17 19">
        <name>Zn(2+)</name>
        <dbReference type="ChEBI" id="CHEBI:29105"/>
    </cofactor>
    <text evidence="17 19">Binds 1 zinc ion per subunit.</text>
</comment>
<keyword evidence="10" id="KW-0735">Signal-anchor</keyword>
<feature type="domain" description="Aminopeptidase N-like N-terminal" evidence="22">
    <location>
        <begin position="70"/>
        <end position="270"/>
    </location>
</feature>
<dbReference type="Gene3D" id="2.60.40.1910">
    <property type="match status" value="1"/>
</dbReference>
<evidence type="ECO:0000256" key="11">
    <source>
        <dbReference type="ARBA" id="ARBA00022989"/>
    </source>
</evidence>
<dbReference type="InterPro" id="IPR024571">
    <property type="entry name" value="ERAP1-like_C_dom"/>
</dbReference>
<protein>
    <recommendedName>
        <fullName evidence="19">Aminopeptidase</fullName>
        <ecNumber evidence="19">3.4.11.-</ecNumber>
    </recommendedName>
</protein>
<dbReference type="InterPro" id="IPR034016">
    <property type="entry name" value="M1_APN-typ"/>
</dbReference>
<feature type="transmembrane region" description="Helical" evidence="19">
    <location>
        <begin position="12"/>
        <end position="31"/>
    </location>
</feature>
<evidence type="ECO:0000256" key="6">
    <source>
        <dbReference type="ARBA" id="ARBA00022692"/>
    </source>
</evidence>
<dbReference type="SUPFAM" id="SSF63737">
    <property type="entry name" value="Leukotriene A4 hydrolase N-terminal domain"/>
    <property type="match status" value="1"/>
</dbReference>
<dbReference type="GO" id="GO:0005886">
    <property type="term" value="C:plasma membrane"/>
    <property type="evidence" value="ECO:0007669"/>
    <property type="project" value="UniProtKB-SubCell"/>
</dbReference>
<dbReference type="Gene3D" id="1.10.390.10">
    <property type="entry name" value="Neutral Protease Domain 2"/>
    <property type="match status" value="1"/>
</dbReference>
<dbReference type="CDD" id="cd09601">
    <property type="entry name" value="M1_APN-Q_like"/>
    <property type="match status" value="1"/>
</dbReference>
<dbReference type="Gene3D" id="2.60.40.1730">
    <property type="entry name" value="tricorn interacting facor f3 domain"/>
    <property type="match status" value="1"/>
</dbReference>
<dbReference type="EC" id="3.4.11.-" evidence="19"/>
<name>A0A3P9JI76_ORYLA</name>
<dbReference type="InterPro" id="IPR045357">
    <property type="entry name" value="Aminopeptidase_N-like_N"/>
</dbReference>
<dbReference type="PRINTS" id="PR00756">
    <property type="entry name" value="ALADIPTASE"/>
</dbReference>
<dbReference type="Pfam" id="PF17900">
    <property type="entry name" value="Peptidase_M1_N"/>
    <property type="match status" value="1"/>
</dbReference>
<dbReference type="FunFam" id="2.60.40.1730:FF:000001">
    <property type="entry name" value="Leucyl-cystinyl aminopeptidase"/>
    <property type="match status" value="1"/>
</dbReference>
<evidence type="ECO:0000256" key="14">
    <source>
        <dbReference type="ARBA" id="ARBA00023157"/>
    </source>
</evidence>
<evidence type="ECO:0000259" key="21">
    <source>
        <dbReference type="Pfam" id="PF11838"/>
    </source>
</evidence>
<dbReference type="GO" id="GO:0006508">
    <property type="term" value="P:proteolysis"/>
    <property type="evidence" value="ECO:0007669"/>
    <property type="project" value="UniProtKB-KW"/>
</dbReference>
<evidence type="ECO:0000256" key="9">
    <source>
        <dbReference type="ARBA" id="ARBA00022833"/>
    </source>
</evidence>
<evidence type="ECO:0000256" key="1">
    <source>
        <dbReference type="ARBA" id="ARBA00004401"/>
    </source>
</evidence>
<dbReference type="Proteomes" id="UP000265200">
    <property type="component" value="Chromosome 3"/>
</dbReference>
<evidence type="ECO:0000256" key="17">
    <source>
        <dbReference type="PIRSR" id="PIRSR634016-3"/>
    </source>
</evidence>
<feature type="domain" description="ERAP1-like C-terminal" evidence="21">
    <location>
        <begin position="609"/>
        <end position="880"/>
    </location>
</feature>
<dbReference type="InterPro" id="IPR050344">
    <property type="entry name" value="Peptidase_M1_aminopeptidases"/>
</dbReference>
<keyword evidence="12 19" id="KW-0482">Metalloprotease</keyword>
<evidence type="ECO:0000259" key="20">
    <source>
        <dbReference type="Pfam" id="PF01433"/>
    </source>
</evidence>
<evidence type="ECO:0000256" key="15">
    <source>
        <dbReference type="ARBA" id="ARBA00023180"/>
    </source>
</evidence>
<keyword evidence="15" id="KW-0325">Glycoprotein</keyword>
<dbReference type="SUPFAM" id="SSF55486">
    <property type="entry name" value="Metalloproteases ('zincins'), catalytic domain"/>
    <property type="match status" value="1"/>
</dbReference>
<sequence>MGNGFHVRKGVALASLVAAVGAIVVIIALSVRLAQEKSRNAGTLPINVKPTSSAPEEPWDHYRLPNTLSPISYNVTLWPRLESDADGLYQFSGNCTVVFKCTRETDLILIHSKELNLTLLDGFHAKLTGLNGPAPRLKKTWEEIQTEYLVVQLDGPLQANSSYELFTEFAGKLSPNQKGFFRSVYIEDGEEKVIATTQMQPTYARKAFPCFDEPALKAVFHVTLIHPQNTTALSNSMASGKSVFPGRIIVDGQDLVRTSFEPTKIMSTYLLAFAVCDFGHIRTEAGSKKRNTDYTFIRVWARRKAIQRGMGNYALEKARPILPFYEKYFNTSYPLKKSDQIAIPGFGPSAMENWGLITYGESVFLHDLEKSFNEDKETVVYMISHELAHMWFGNLVTLRWWNDLWLNEGFASYISSLGSDHAEPTWNLTEVIEILEAMVEDAFFVSHPLSVKEAEVRTPQEILSLFDGITYSKGAAVIRMMSNFVTEAVLTKGLQTYLKEFQYKNTVPKDLWKHLQMAVDEAGISLPRPVEEIMNRWVLQMGFPLITINTRTGNVTQKHFLSNPKHVVDRTSEFNYTWFVPITWMKNGKEEQKYWLLSKEDMALGPSDWLVANINLTGFFRVNYDAENWERIFNKLNSRHEDIPLLSRAQIIDDAFNLADLEMVNMTVALRTTSYLDKEVEYMPWRRADSHLENFFHILRPRGIYGPLQAFFREKVTPLFHRHRELTLNWTKSPTRHSDLYNQMTVIKLACKLEVKDCSQLTLTWFREWMKNSTTNKIRPSLRDAIYCSAMAAGGVEEWDFMWSIYRKNDTSDPDNLIYALSCTRQPWLINRYLEYCLDPEKVSEKDVISAITYMAYNPVGQPLLWDFVRTNWEDLAEKVCWHEYQNFSCLFALQLLQFKEELKKQLSSVDGTFEEALKTVEDNMKWIERYKKEVHGWLISETSEEK</sequence>
<reference evidence="23 24" key="2">
    <citation type="submission" date="2017-04" db="EMBL/GenBank/DDBJ databases">
        <title>CpG methylation of centromeres and impact of large insertions on vertebrate speciation.</title>
        <authorList>
            <person name="Ichikawa K."/>
            <person name="Yoshimura J."/>
            <person name="Morishita S."/>
        </authorList>
    </citation>
    <scope>NUCLEOTIDE SEQUENCE</scope>
    <source>
        <strain evidence="23 24">HSOK</strain>
    </source>
</reference>
<keyword evidence="13 19" id="KW-0472">Membrane</keyword>
<dbReference type="FunFam" id="2.60.40.1910:FF:000006">
    <property type="entry name" value="Aminopeptidase"/>
    <property type="match status" value="1"/>
</dbReference>
<dbReference type="Gene3D" id="1.25.50.20">
    <property type="match status" value="1"/>
</dbReference>
<reference key="1">
    <citation type="journal article" date="2007" name="Nature">
        <title>The medaka draft genome and insights into vertebrate genome evolution.</title>
        <authorList>
            <person name="Kasahara M."/>
            <person name="Naruse K."/>
            <person name="Sasaki S."/>
            <person name="Nakatani Y."/>
            <person name="Qu W."/>
            <person name="Ahsan B."/>
            <person name="Yamada T."/>
            <person name="Nagayasu Y."/>
            <person name="Doi K."/>
            <person name="Kasai Y."/>
            <person name="Jindo T."/>
            <person name="Kobayashi D."/>
            <person name="Shimada A."/>
            <person name="Toyoda A."/>
            <person name="Kuroki Y."/>
            <person name="Fujiyama A."/>
            <person name="Sasaki T."/>
            <person name="Shimizu A."/>
            <person name="Asakawa S."/>
            <person name="Shimizu N."/>
            <person name="Hashimoto S."/>
            <person name="Yang J."/>
            <person name="Lee Y."/>
            <person name="Matsushima K."/>
            <person name="Sugano S."/>
            <person name="Sakaizumi M."/>
            <person name="Narita T."/>
            <person name="Ohishi K."/>
            <person name="Haga S."/>
            <person name="Ohta F."/>
            <person name="Nomoto H."/>
            <person name="Nogata K."/>
            <person name="Morishita T."/>
            <person name="Endo T."/>
            <person name="Shin-I T."/>
            <person name="Takeda H."/>
            <person name="Morishita S."/>
            <person name="Kohara Y."/>
        </authorList>
    </citation>
    <scope>NUCLEOTIDE SEQUENCE [LARGE SCALE GENOMIC DNA]</scope>
    <source>
        <strain>Hd-rR</strain>
    </source>
</reference>
<dbReference type="InterPro" id="IPR042097">
    <property type="entry name" value="Aminopeptidase_N-like_N_sf"/>
</dbReference>
<evidence type="ECO:0000313" key="23">
    <source>
        <dbReference type="Ensembl" id="ENSORLP00015031959.1"/>
    </source>
</evidence>
<comment type="similarity">
    <text evidence="2 19">Belongs to the peptidase M1 family.</text>
</comment>
<reference evidence="23" key="4">
    <citation type="submission" date="2025-09" db="UniProtKB">
        <authorList>
            <consortium name="Ensembl"/>
        </authorList>
    </citation>
    <scope>IDENTIFICATION</scope>
    <source>
        <strain evidence="23">HSOK</strain>
    </source>
</reference>
<reference evidence="23" key="3">
    <citation type="submission" date="2025-08" db="UniProtKB">
        <authorList>
            <consortium name="Ensembl"/>
        </authorList>
    </citation>
    <scope>IDENTIFICATION</scope>
    <source>
        <strain evidence="23">HSOK</strain>
    </source>
</reference>
<proteinExistence type="inferred from homology"/>
<evidence type="ECO:0000256" key="3">
    <source>
        <dbReference type="ARBA" id="ARBA00022438"/>
    </source>
</evidence>
<dbReference type="AlphaFoldDB" id="A0A3P9JI76"/>
<dbReference type="InterPro" id="IPR014782">
    <property type="entry name" value="Peptidase_M1_dom"/>
</dbReference>
<keyword evidence="11 19" id="KW-1133">Transmembrane helix</keyword>
<keyword evidence="7 17" id="KW-0479">Metal-binding</keyword>
<evidence type="ECO:0000256" key="7">
    <source>
        <dbReference type="ARBA" id="ARBA00022723"/>
    </source>
</evidence>
<feature type="binding site" evidence="17">
    <location>
        <position position="389"/>
    </location>
    <ligand>
        <name>Zn(2+)</name>
        <dbReference type="ChEBI" id="CHEBI:29105"/>
        <note>catalytic</note>
    </ligand>
</feature>
<feature type="binding site" evidence="17">
    <location>
        <position position="385"/>
    </location>
    <ligand>
        <name>Zn(2+)</name>
        <dbReference type="ChEBI" id="CHEBI:29105"/>
        <note>catalytic</note>
    </ligand>
</feature>
<keyword evidence="6 19" id="KW-0812">Transmembrane</keyword>
<dbReference type="PANTHER" id="PTHR11533:SF172">
    <property type="entry name" value="AMINOPEPTIDASE N"/>
    <property type="match status" value="1"/>
</dbReference>
<accession>A0A3P9JI76</accession>
<evidence type="ECO:0000259" key="22">
    <source>
        <dbReference type="Pfam" id="PF17900"/>
    </source>
</evidence>
<evidence type="ECO:0000256" key="2">
    <source>
        <dbReference type="ARBA" id="ARBA00010136"/>
    </source>
</evidence>
<evidence type="ECO:0000256" key="4">
    <source>
        <dbReference type="ARBA" id="ARBA00022475"/>
    </source>
</evidence>
<keyword evidence="3 19" id="KW-0031">Aminopeptidase</keyword>
<evidence type="ECO:0000313" key="24">
    <source>
        <dbReference type="Proteomes" id="UP000265200"/>
    </source>
</evidence>
<keyword evidence="9 17" id="KW-0862">Zinc</keyword>
<evidence type="ECO:0000256" key="13">
    <source>
        <dbReference type="ARBA" id="ARBA00023136"/>
    </source>
</evidence>
<evidence type="ECO:0000256" key="5">
    <source>
        <dbReference type="ARBA" id="ARBA00022670"/>
    </source>
</evidence>
<dbReference type="GO" id="GO:0008270">
    <property type="term" value="F:zinc ion binding"/>
    <property type="evidence" value="ECO:0007669"/>
    <property type="project" value="UniProtKB-UniRule"/>
</dbReference>
<organism evidence="23 24">
    <name type="scientific">Oryzias latipes</name>
    <name type="common">Japanese rice fish</name>
    <name type="synonym">Japanese killifish</name>
    <dbReference type="NCBI Taxonomy" id="8090"/>
    <lineage>
        <taxon>Eukaryota</taxon>
        <taxon>Metazoa</taxon>
        <taxon>Chordata</taxon>
        <taxon>Craniata</taxon>
        <taxon>Vertebrata</taxon>
        <taxon>Euteleostomi</taxon>
        <taxon>Actinopterygii</taxon>
        <taxon>Neopterygii</taxon>
        <taxon>Teleostei</taxon>
        <taxon>Neoteleostei</taxon>
        <taxon>Acanthomorphata</taxon>
        <taxon>Ovalentaria</taxon>
        <taxon>Atherinomorphae</taxon>
        <taxon>Beloniformes</taxon>
        <taxon>Adrianichthyidae</taxon>
        <taxon>Oryziinae</taxon>
        <taxon>Oryzias</taxon>
    </lineage>
</organism>
<keyword evidence="8 19" id="KW-0378">Hydrolase</keyword>
<dbReference type="Ensembl" id="ENSORLT00015023523.1">
    <property type="protein sequence ID" value="ENSORLP00015031959.1"/>
    <property type="gene ID" value="ENSORLG00015016620.1"/>
</dbReference>
<evidence type="ECO:0000256" key="18">
    <source>
        <dbReference type="PIRSR" id="PIRSR634016-4"/>
    </source>
</evidence>
<evidence type="ECO:0000256" key="12">
    <source>
        <dbReference type="ARBA" id="ARBA00023049"/>
    </source>
</evidence>
<dbReference type="InterPro" id="IPR027268">
    <property type="entry name" value="Peptidase_M4/M1_CTD_sf"/>
</dbReference>
<feature type="domain" description="Peptidase M1 membrane alanine aminopeptidase" evidence="20">
    <location>
        <begin position="313"/>
        <end position="537"/>
    </location>
</feature>
<dbReference type="FunFam" id="1.25.50.20:FF:000001">
    <property type="entry name" value="Aminopeptidase"/>
    <property type="match status" value="1"/>
</dbReference>
<feature type="site" description="Transition state stabilizer" evidence="18">
    <location>
        <position position="471"/>
    </location>
</feature>
<comment type="subcellular location">
    <subcellularLocation>
        <location evidence="1">Cell membrane</location>
        <topology evidence="1">Single-pass type II membrane protein</topology>
    </subcellularLocation>
</comment>
<keyword evidence="4" id="KW-1003">Cell membrane</keyword>
<dbReference type="PANTHER" id="PTHR11533">
    <property type="entry name" value="PROTEASE M1 ZINC METALLOPROTEASE"/>
    <property type="match status" value="1"/>
</dbReference>
<feature type="binding site" evidence="17">
    <location>
        <position position="408"/>
    </location>
    <ligand>
        <name>Zn(2+)</name>
        <dbReference type="ChEBI" id="CHEBI:29105"/>
        <note>catalytic</note>
    </ligand>
</feature>
<evidence type="ECO:0000256" key="10">
    <source>
        <dbReference type="ARBA" id="ARBA00022968"/>
    </source>
</evidence>
<dbReference type="Pfam" id="PF01433">
    <property type="entry name" value="Peptidase_M1"/>
    <property type="match status" value="1"/>
</dbReference>
<dbReference type="FunFam" id="1.10.390.10:FF:000016">
    <property type="entry name" value="Glutamyl aminopeptidase"/>
    <property type="match status" value="1"/>
</dbReference>
<dbReference type="GO" id="GO:0004177">
    <property type="term" value="F:aminopeptidase activity"/>
    <property type="evidence" value="ECO:0007669"/>
    <property type="project" value="UniProtKB-KW"/>
</dbReference>